<sequence>MQWFYVFFLTYSNFLRSEGDIFHPAVRFLLSKHLSFCQADVFHTKLPEKFFF</sequence>
<accession>A0A0F3GW42</accession>
<dbReference type="AlphaFoldDB" id="A0A0F3GW42"/>
<protein>
    <submittedName>
        <fullName evidence="1">Uncharacterized protein</fullName>
    </submittedName>
</protein>
<gene>
    <name evidence="1" type="ORF">MBAV_002934</name>
</gene>
<evidence type="ECO:0000313" key="1">
    <source>
        <dbReference type="EMBL" id="KJU84873.1"/>
    </source>
</evidence>
<keyword evidence="2" id="KW-1185">Reference proteome</keyword>
<dbReference type="EMBL" id="LACI01001262">
    <property type="protein sequence ID" value="KJU84873.1"/>
    <property type="molecule type" value="Genomic_DNA"/>
</dbReference>
<dbReference type="Proteomes" id="UP000033423">
    <property type="component" value="Unassembled WGS sequence"/>
</dbReference>
<evidence type="ECO:0000313" key="2">
    <source>
        <dbReference type="Proteomes" id="UP000033423"/>
    </source>
</evidence>
<name>A0A0F3GW42_9BACT</name>
<organism evidence="1 2">
    <name type="scientific">Candidatus Magnetobacterium bavaricum</name>
    <dbReference type="NCBI Taxonomy" id="29290"/>
    <lineage>
        <taxon>Bacteria</taxon>
        <taxon>Pseudomonadati</taxon>
        <taxon>Nitrospirota</taxon>
        <taxon>Thermodesulfovibrionia</taxon>
        <taxon>Thermodesulfovibrionales</taxon>
        <taxon>Candidatus Magnetobacteriaceae</taxon>
        <taxon>Candidatus Magnetobacterium</taxon>
    </lineage>
</organism>
<reference evidence="1 2" key="1">
    <citation type="submission" date="2015-02" db="EMBL/GenBank/DDBJ databases">
        <title>Single-cell genomics of uncultivated deep-branching MTB reveals a conserved set of magnetosome genes.</title>
        <authorList>
            <person name="Kolinko S."/>
            <person name="Richter M."/>
            <person name="Glockner F.O."/>
            <person name="Brachmann A."/>
            <person name="Schuler D."/>
        </authorList>
    </citation>
    <scope>NUCLEOTIDE SEQUENCE [LARGE SCALE GENOMIC DNA]</scope>
    <source>
        <strain evidence="1">TM-1</strain>
    </source>
</reference>
<comment type="caution">
    <text evidence="1">The sequence shown here is derived from an EMBL/GenBank/DDBJ whole genome shotgun (WGS) entry which is preliminary data.</text>
</comment>
<proteinExistence type="predicted"/>